<name>A0A3B1APS1_9ZZZZ</name>
<organism evidence="1">
    <name type="scientific">hydrothermal vent metagenome</name>
    <dbReference type="NCBI Taxonomy" id="652676"/>
    <lineage>
        <taxon>unclassified sequences</taxon>
        <taxon>metagenomes</taxon>
        <taxon>ecological metagenomes</taxon>
    </lineage>
</organism>
<dbReference type="EMBL" id="UOFX01000034">
    <property type="protein sequence ID" value="VAX07956.1"/>
    <property type="molecule type" value="Genomic_DNA"/>
</dbReference>
<dbReference type="Gene3D" id="3.10.620.30">
    <property type="match status" value="1"/>
</dbReference>
<dbReference type="PANTHER" id="PTHR39327">
    <property type="match status" value="1"/>
</dbReference>
<evidence type="ECO:0000313" key="1">
    <source>
        <dbReference type="EMBL" id="VAX07956.1"/>
    </source>
</evidence>
<accession>A0A3B1APS1</accession>
<protein>
    <submittedName>
        <fullName evidence="1">FIGfam010717</fullName>
    </submittedName>
</protein>
<reference evidence="1" key="1">
    <citation type="submission" date="2018-06" db="EMBL/GenBank/DDBJ databases">
        <authorList>
            <person name="Zhirakovskaya E."/>
        </authorList>
    </citation>
    <scope>NUCLEOTIDE SEQUENCE</scope>
</reference>
<dbReference type="PANTHER" id="PTHR39327:SF1">
    <property type="entry name" value="BLR5470 PROTEIN"/>
    <property type="match status" value="1"/>
</dbReference>
<dbReference type="Pfam" id="PF06035">
    <property type="entry name" value="Peptidase_C93"/>
    <property type="match status" value="1"/>
</dbReference>
<gene>
    <name evidence="1" type="ORF">MNBD_GAMMA26-1653</name>
</gene>
<dbReference type="AlphaFoldDB" id="A0A3B1APS1"/>
<proteinExistence type="predicted"/>
<sequence>MVRIFWFQISNIAECQCAWIALLSRVLAAAVLFSFSMALAEGIGLTPKVIAWVEDKYGSSARDKVSEWQELIARHQGKDDMQLLRLVNDFFNQVPFYSDEQIWDKEDYWATPVEMLSIDGADCEDYSIAKYFTLREMGVPVDKLRITYVKAIELNQAHMVLAYYSRPGAEPLVLDNLIDRIVPASRRRDLKPVYSFNGEGLWLAKSRGMGKRVGTSKRISLWEDLTARMANEGKQ</sequence>
<dbReference type="InterPro" id="IPR010319">
    <property type="entry name" value="Transglutaminase-like_Cys_pept"/>
</dbReference>